<evidence type="ECO:0000313" key="3">
    <source>
        <dbReference type="Proteomes" id="UP000712600"/>
    </source>
</evidence>
<proteinExistence type="predicted"/>
<protein>
    <submittedName>
        <fullName evidence="2">Uncharacterized protein</fullName>
    </submittedName>
</protein>
<feature type="region of interest" description="Disordered" evidence="1">
    <location>
        <begin position="1"/>
        <end position="21"/>
    </location>
</feature>
<dbReference type="Proteomes" id="UP000712600">
    <property type="component" value="Unassembled WGS sequence"/>
</dbReference>
<feature type="region of interest" description="Disordered" evidence="1">
    <location>
        <begin position="68"/>
        <end position="100"/>
    </location>
</feature>
<evidence type="ECO:0000313" key="2">
    <source>
        <dbReference type="EMBL" id="KAF3501297.1"/>
    </source>
</evidence>
<comment type="caution">
    <text evidence="2">The sequence shown here is derived from an EMBL/GenBank/DDBJ whole genome shotgun (WGS) entry which is preliminary data.</text>
</comment>
<gene>
    <name evidence="2" type="ORF">F2Q69_00043553</name>
</gene>
<feature type="compositionally biased region" description="Basic and acidic residues" evidence="1">
    <location>
        <begin position="78"/>
        <end position="87"/>
    </location>
</feature>
<dbReference type="AlphaFoldDB" id="A0A8S9NHG2"/>
<evidence type="ECO:0000256" key="1">
    <source>
        <dbReference type="SAM" id="MobiDB-lite"/>
    </source>
</evidence>
<dbReference type="EMBL" id="QGKX02001621">
    <property type="protein sequence ID" value="KAF3501297.1"/>
    <property type="molecule type" value="Genomic_DNA"/>
</dbReference>
<reference evidence="2" key="1">
    <citation type="submission" date="2019-12" db="EMBL/GenBank/DDBJ databases">
        <title>Genome sequencing and annotation of Brassica cretica.</title>
        <authorList>
            <person name="Studholme D.J."/>
            <person name="Sarris P."/>
        </authorList>
    </citation>
    <scope>NUCLEOTIDE SEQUENCE</scope>
    <source>
        <strain evidence="2">PFS-109/04</strain>
        <tissue evidence="2">Leaf</tissue>
    </source>
</reference>
<name>A0A8S9NHG2_BRACR</name>
<accession>A0A8S9NHG2</accession>
<sequence length="120" mass="13035">MWPHSAKANSQQGYSRGRERIIQSSNGLFPSIEATEPWIVRPVLRQNGQATPNSPNGESDQLIQLAVGRVGRTTSNSEKADLDKTDGELDEPLPSVSNGSVLSKSAFAELDQSCTMHSRL</sequence>
<organism evidence="2 3">
    <name type="scientific">Brassica cretica</name>
    <name type="common">Mustard</name>
    <dbReference type="NCBI Taxonomy" id="69181"/>
    <lineage>
        <taxon>Eukaryota</taxon>
        <taxon>Viridiplantae</taxon>
        <taxon>Streptophyta</taxon>
        <taxon>Embryophyta</taxon>
        <taxon>Tracheophyta</taxon>
        <taxon>Spermatophyta</taxon>
        <taxon>Magnoliopsida</taxon>
        <taxon>eudicotyledons</taxon>
        <taxon>Gunneridae</taxon>
        <taxon>Pentapetalae</taxon>
        <taxon>rosids</taxon>
        <taxon>malvids</taxon>
        <taxon>Brassicales</taxon>
        <taxon>Brassicaceae</taxon>
        <taxon>Brassiceae</taxon>
        <taxon>Brassica</taxon>
    </lineage>
</organism>